<dbReference type="InterPro" id="IPR052205">
    <property type="entry name" value="FliO/MopB"/>
</dbReference>
<dbReference type="Proteomes" id="UP000494115">
    <property type="component" value="Unassembled WGS sequence"/>
</dbReference>
<evidence type="ECO:0000256" key="1">
    <source>
        <dbReference type="ARBA" id="ARBA00022475"/>
    </source>
</evidence>
<evidence type="ECO:0000256" key="7">
    <source>
        <dbReference type="RuleBase" id="RU362064"/>
    </source>
</evidence>
<dbReference type="InterPro" id="IPR022781">
    <property type="entry name" value="Flagellar_biosynth_FliO"/>
</dbReference>
<evidence type="ECO:0000256" key="6">
    <source>
        <dbReference type="ARBA" id="ARBA00037937"/>
    </source>
</evidence>
<keyword evidence="3 7" id="KW-1133">Transmembrane helix</keyword>
<keyword evidence="9" id="KW-1185">Reference proteome</keyword>
<evidence type="ECO:0000313" key="9">
    <source>
        <dbReference type="Proteomes" id="UP000494115"/>
    </source>
</evidence>
<feature type="transmembrane region" description="Helical" evidence="7">
    <location>
        <begin position="88"/>
        <end position="112"/>
    </location>
</feature>
<reference evidence="8 9" key="1">
    <citation type="submission" date="2020-04" db="EMBL/GenBank/DDBJ databases">
        <authorList>
            <person name="De Canck E."/>
        </authorList>
    </citation>
    <scope>NUCLEOTIDE SEQUENCE [LARGE SCALE GENOMIC DNA]</scope>
    <source>
        <strain evidence="8 9">LMG 28138</strain>
    </source>
</reference>
<organism evidence="8 9">
    <name type="scientific">Pararobbsia alpina</name>
    <dbReference type="NCBI Taxonomy" id="621374"/>
    <lineage>
        <taxon>Bacteria</taxon>
        <taxon>Pseudomonadati</taxon>
        <taxon>Pseudomonadota</taxon>
        <taxon>Betaproteobacteria</taxon>
        <taxon>Burkholderiales</taxon>
        <taxon>Burkholderiaceae</taxon>
        <taxon>Pararobbsia</taxon>
    </lineage>
</organism>
<dbReference type="NCBIfam" id="TIGR03500">
    <property type="entry name" value="FliO_TIGR"/>
    <property type="match status" value="1"/>
</dbReference>
<evidence type="ECO:0000256" key="4">
    <source>
        <dbReference type="ARBA" id="ARBA00023136"/>
    </source>
</evidence>
<proteinExistence type="inferred from homology"/>
<keyword evidence="1 7" id="KW-1003">Cell membrane</keyword>
<dbReference type="GO" id="GO:0005886">
    <property type="term" value="C:plasma membrane"/>
    <property type="evidence" value="ECO:0007669"/>
    <property type="project" value="UniProtKB-SubCell"/>
</dbReference>
<protein>
    <recommendedName>
        <fullName evidence="7">Flagellar protein</fullName>
    </recommendedName>
</protein>
<dbReference type="AlphaFoldDB" id="A0A6S7CE61"/>
<keyword evidence="4 7" id="KW-0472">Membrane</keyword>
<evidence type="ECO:0000313" key="8">
    <source>
        <dbReference type="EMBL" id="CAB3778524.1"/>
    </source>
</evidence>
<feature type="transmembrane region" description="Helical" evidence="7">
    <location>
        <begin position="21"/>
        <end position="42"/>
    </location>
</feature>
<accession>A0A6S7CE61</accession>
<dbReference type="EMBL" id="CADIKM010000002">
    <property type="protein sequence ID" value="CAB3778524.1"/>
    <property type="molecule type" value="Genomic_DNA"/>
</dbReference>
<dbReference type="PANTHER" id="PTHR38766:SF1">
    <property type="entry name" value="FLAGELLAR PROTEIN FLIO"/>
    <property type="match status" value="1"/>
</dbReference>
<comment type="subcellular location">
    <subcellularLocation>
        <location evidence="7">Cell membrane</location>
    </subcellularLocation>
    <subcellularLocation>
        <location evidence="7">Bacterial flagellum basal body</location>
    </subcellularLocation>
</comment>
<keyword evidence="5 7" id="KW-0975">Bacterial flagellum</keyword>
<evidence type="ECO:0000256" key="2">
    <source>
        <dbReference type="ARBA" id="ARBA00022692"/>
    </source>
</evidence>
<comment type="similarity">
    <text evidence="6 7">Belongs to the FliO/MopB family.</text>
</comment>
<sequence>MKARAWRLQGCRGAIRAMRAAAMLPAVGVVGAGSWIGTAYAAGEQQLGSGSIVASGVVGGGLNTAASRAAEVASQAVVSGSAVPSLGFAAMFQAVFGLLLVVGLILGCAWIARRFGVNRPAPRPGLVKFVSSTALSQKERVVVVEIEDTWLVLGVAPGSVSHLHTLPARESTHASSSPAVAPHVSQFAMDFRQRLSEKLGKSPRRDGSGSGS</sequence>
<name>A0A6S7CE61_9BURK</name>
<dbReference type="Pfam" id="PF04347">
    <property type="entry name" value="FliO"/>
    <property type="match status" value="1"/>
</dbReference>
<dbReference type="RefSeq" id="WP_246256931.1">
    <property type="nucleotide sequence ID" value="NZ_CADIKM010000002.1"/>
</dbReference>
<dbReference type="PANTHER" id="PTHR38766">
    <property type="entry name" value="FLAGELLAR PROTEIN FLIO"/>
    <property type="match status" value="1"/>
</dbReference>
<evidence type="ECO:0000256" key="3">
    <source>
        <dbReference type="ARBA" id="ARBA00022989"/>
    </source>
</evidence>
<gene>
    <name evidence="8" type="ORF">LMG28138_00500</name>
</gene>
<keyword evidence="2 7" id="KW-0812">Transmembrane</keyword>
<evidence type="ECO:0000256" key="5">
    <source>
        <dbReference type="ARBA" id="ARBA00023143"/>
    </source>
</evidence>
<dbReference type="GO" id="GO:0044781">
    <property type="term" value="P:bacterial-type flagellum organization"/>
    <property type="evidence" value="ECO:0007669"/>
    <property type="project" value="UniProtKB-UniRule"/>
</dbReference>
<dbReference type="GO" id="GO:0009425">
    <property type="term" value="C:bacterial-type flagellum basal body"/>
    <property type="evidence" value="ECO:0007669"/>
    <property type="project" value="UniProtKB-SubCell"/>
</dbReference>